<evidence type="ECO:0000313" key="6">
    <source>
        <dbReference type="EMBL" id="ORX40584.1"/>
    </source>
</evidence>
<keyword evidence="7" id="KW-1185">Reference proteome</keyword>
<evidence type="ECO:0000256" key="4">
    <source>
        <dbReference type="SAM" id="MobiDB-lite"/>
    </source>
</evidence>
<feature type="region of interest" description="Disordered" evidence="4">
    <location>
        <begin position="371"/>
        <end position="390"/>
    </location>
</feature>
<evidence type="ECO:0000256" key="1">
    <source>
        <dbReference type="ARBA" id="ARBA00022723"/>
    </source>
</evidence>
<feature type="region of interest" description="Disordered" evidence="4">
    <location>
        <begin position="396"/>
        <end position="473"/>
    </location>
</feature>
<gene>
    <name evidence="6" type="ORF">BD324DRAFT_606465</name>
</gene>
<feature type="region of interest" description="Disordered" evidence="4">
    <location>
        <begin position="530"/>
        <end position="557"/>
    </location>
</feature>
<feature type="compositionally biased region" description="Polar residues" evidence="4">
    <location>
        <begin position="531"/>
        <end position="549"/>
    </location>
</feature>
<dbReference type="Gene3D" id="4.10.1060.10">
    <property type="entry name" value="Zinc finger, RanBP2-type"/>
    <property type="match status" value="2"/>
</dbReference>
<dbReference type="OrthoDB" id="79830at2759"/>
<dbReference type="GeneID" id="33555826"/>
<feature type="compositionally biased region" description="Basic and acidic residues" evidence="4">
    <location>
        <begin position="106"/>
        <end position="130"/>
    </location>
</feature>
<feature type="compositionally biased region" description="Polar residues" evidence="4">
    <location>
        <begin position="331"/>
        <end position="351"/>
    </location>
</feature>
<accession>A0A1Y1USS9</accession>
<keyword evidence="1" id="KW-0479">Metal-binding</keyword>
<evidence type="ECO:0000313" key="7">
    <source>
        <dbReference type="Proteomes" id="UP000193218"/>
    </source>
</evidence>
<dbReference type="InterPro" id="IPR001876">
    <property type="entry name" value="Znf_RanBP2"/>
</dbReference>
<keyword evidence="2" id="KW-0863">Zinc-finger</keyword>
<comment type="caution">
    <text evidence="6">The sequence shown here is derived from an EMBL/GenBank/DDBJ whole genome shotgun (WGS) entry which is preliminary data.</text>
</comment>
<sequence>MDHTNSSGSRAARSERVNATPYRRPQQVKKSTSTPFSGLRNMISYALSPLFRQENRLALPSNTGDITMEPEVPSESGSEDNWGSSPSNTRQGDVLSMAEAAGRSGADFEDRAAEWRARGEVPGGRRDTTRRSLAVSWSKLSWEDHKADTHRSGPSHRYQTENSTPRGAIDRETQDAPGLVCQSRPKRRRGESSLPERAALPLFDLPATPATHTHTPHASASSHIPTALSAAASALVTFVEGKQDQAVTEDDTSVIDAMLANIRAAATPLTSASAAALTTFLAGKRQQSLSAEDVQLVQALTKGMRADTAHRLGGWSAGTPRSVKALPNSASVNRSFTPNRNGVTAPSTPGSMASFGDDTISLFTSPETRRHRVSYLGPGMSPRRMLGKSRSSLGLKPLLDLEADDHEESAKKRRRTEQGVHEDPNDSALSSPAHAPLAAHPSSSDSSSSSSTAATSHIKEKDTSRQPTGTLRHPLSQSFTAVSSAESKDAHDVVSIGKRRAADIMRALIVEEIGPVDQSTRQEEMIINPYDTPQSSSASDHSRTPSPNSAKFAFNSPRRSVLRATLKESPKRGAAAKLEATKSIGRQLTTLEVLTGKKSWQLDDDGHAGANGSPKPSVKNPDRKNIAGADQYSAKPPTPVSSTAPSSANTAPTQSSPKKRAVPEPASFKPFETPVLDSPSRPLPSLKPNPAKTDSLPASLERAGANPTEAPKFQLPAIRPIEPHDEPIEDLPRRKSPTKVRFDPNIIYFSAKDQALQVDKSALPFFTFTLPSAISGKDAKSALDAKALALKAPLATFHFTLSQMKLPAPLDQCSKPSAPASGGSSWTCDLCMLQNPATATEKCQICEAPKPTGKKADFGPLSGSKVDSKADNAKSDADWTCSLCMLKNPGSVKEKCTICEAPRP</sequence>
<feature type="domain" description="RanBP2-type" evidence="5">
    <location>
        <begin position="824"/>
        <end position="849"/>
    </location>
</feature>
<feature type="region of interest" description="Disordered" evidence="4">
    <location>
        <begin position="601"/>
        <end position="707"/>
    </location>
</feature>
<dbReference type="AlphaFoldDB" id="A0A1Y1USS9"/>
<protein>
    <recommendedName>
        <fullName evidence="5">RanBP2-type domain-containing protein</fullName>
    </recommendedName>
</protein>
<evidence type="ECO:0000256" key="3">
    <source>
        <dbReference type="ARBA" id="ARBA00022833"/>
    </source>
</evidence>
<keyword evidence="3" id="KW-0862">Zinc</keyword>
<dbReference type="Proteomes" id="UP000193218">
    <property type="component" value="Unassembled WGS sequence"/>
</dbReference>
<proteinExistence type="predicted"/>
<feature type="region of interest" description="Disordered" evidence="4">
    <location>
        <begin position="143"/>
        <end position="199"/>
    </location>
</feature>
<dbReference type="RefSeq" id="XP_021874263.1">
    <property type="nucleotide sequence ID" value="XM_022014018.1"/>
</dbReference>
<dbReference type="GO" id="GO:0008270">
    <property type="term" value="F:zinc ion binding"/>
    <property type="evidence" value="ECO:0007669"/>
    <property type="project" value="UniProtKB-KW"/>
</dbReference>
<dbReference type="Pfam" id="PF00641">
    <property type="entry name" value="Zn_ribbon_RanBP"/>
    <property type="match status" value="2"/>
</dbReference>
<feature type="domain" description="RanBP2-type" evidence="5">
    <location>
        <begin position="877"/>
        <end position="902"/>
    </location>
</feature>
<name>A0A1Y1USS9_9TREE</name>
<dbReference type="SMART" id="SM00547">
    <property type="entry name" value="ZnF_RBZ"/>
    <property type="match status" value="2"/>
</dbReference>
<organism evidence="6 7">
    <name type="scientific">Kockovaella imperatae</name>
    <dbReference type="NCBI Taxonomy" id="4999"/>
    <lineage>
        <taxon>Eukaryota</taxon>
        <taxon>Fungi</taxon>
        <taxon>Dikarya</taxon>
        <taxon>Basidiomycota</taxon>
        <taxon>Agaricomycotina</taxon>
        <taxon>Tremellomycetes</taxon>
        <taxon>Tremellales</taxon>
        <taxon>Cuniculitremaceae</taxon>
        <taxon>Kockovaella</taxon>
    </lineage>
</organism>
<evidence type="ECO:0000259" key="5">
    <source>
        <dbReference type="SMART" id="SM00547"/>
    </source>
</evidence>
<feature type="region of interest" description="Disordered" evidence="4">
    <location>
        <begin position="331"/>
        <end position="366"/>
    </location>
</feature>
<evidence type="ECO:0000256" key="2">
    <source>
        <dbReference type="ARBA" id="ARBA00022771"/>
    </source>
</evidence>
<feature type="compositionally biased region" description="Polar residues" evidence="4">
    <location>
        <begin position="75"/>
        <end position="91"/>
    </location>
</feature>
<feature type="region of interest" description="Disordered" evidence="4">
    <location>
        <begin position="56"/>
        <end position="130"/>
    </location>
</feature>
<feature type="region of interest" description="Disordered" evidence="4">
    <location>
        <begin position="1"/>
        <end position="36"/>
    </location>
</feature>
<feature type="compositionally biased region" description="Low complexity" evidence="4">
    <location>
        <begin position="640"/>
        <end position="656"/>
    </location>
</feature>
<dbReference type="STRING" id="4999.A0A1Y1USS9"/>
<dbReference type="InParanoid" id="A0A1Y1USS9"/>
<dbReference type="EMBL" id="NBSH01000001">
    <property type="protein sequence ID" value="ORX40584.1"/>
    <property type="molecule type" value="Genomic_DNA"/>
</dbReference>
<reference evidence="6 7" key="1">
    <citation type="submission" date="2017-03" db="EMBL/GenBank/DDBJ databases">
        <title>Widespread Adenine N6-methylation of Active Genes in Fungi.</title>
        <authorList>
            <consortium name="DOE Joint Genome Institute"/>
            <person name="Mondo S.J."/>
            <person name="Dannebaum R.O."/>
            <person name="Kuo R.C."/>
            <person name="Louie K.B."/>
            <person name="Bewick A.J."/>
            <person name="Labutti K."/>
            <person name="Haridas S."/>
            <person name="Kuo A."/>
            <person name="Salamov A."/>
            <person name="Ahrendt S.R."/>
            <person name="Lau R."/>
            <person name="Bowen B.P."/>
            <person name="Lipzen A."/>
            <person name="Sullivan W."/>
            <person name="Andreopoulos W.B."/>
            <person name="Clum A."/>
            <person name="Lindquist E."/>
            <person name="Daum C."/>
            <person name="Northen T.R."/>
            <person name="Ramamoorthy G."/>
            <person name="Schmitz R.J."/>
            <person name="Gryganskyi A."/>
            <person name="Culley D."/>
            <person name="Magnuson J."/>
            <person name="James T.Y."/>
            <person name="O'Malley M.A."/>
            <person name="Stajich J.E."/>
            <person name="Spatafora J.W."/>
            <person name="Visel A."/>
            <person name="Grigoriev I.V."/>
        </authorList>
    </citation>
    <scope>NUCLEOTIDE SEQUENCE [LARGE SCALE GENOMIC DNA]</scope>
    <source>
        <strain evidence="6 7">NRRL Y-17943</strain>
    </source>
</reference>
<feature type="compositionally biased region" description="Low complexity" evidence="4">
    <location>
        <begin position="426"/>
        <end position="456"/>
    </location>
</feature>